<sequence length="325" mass="33866">MHAPVALLVSALWAFLHLGLAVGHLLGLGVAPWVDAESSALHGLAPAAVARLVGVLAVLVLAALGVALPGSPTRARTASWVLLAVGALTTLVVADVRSLTLLGYLPMVVLALLGVEPFASQAVGIPGPSLLSLSHSVGGLGLLLTGLAMHARLRPLLPAATRRLGRWSVGVAVAVPLAYASTRVAWALGIPLGIRREFLIELGDAKYAGLGLGLFAILGALLTLGLVQRWGERFWSWLPLIGGRPVPVSLAVVPALFVAMSVVSAGISFARIILGGSLERLPGEPADWGAWAPELLWIPWGIALGVAALAYRARRQGWEEPRMRD</sequence>
<dbReference type="Proteomes" id="UP001150259">
    <property type="component" value="Unassembled WGS sequence"/>
</dbReference>
<evidence type="ECO:0000313" key="3">
    <source>
        <dbReference type="Proteomes" id="UP001150259"/>
    </source>
</evidence>
<evidence type="ECO:0000256" key="1">
    <source>
        <dbReference type="SAM" id="Phobius"/>
    </source>
</evidence>
<keyword evidence="1" id="KW-1133">Transmembrane helix</keyword>
<reference evidence="2 3" key="1">
    <citation type="submission" date="2022-11" db="EMBL/GenBank/DDBJ databases">
        <title>Anaerobic phenanthrene biodegradation by a DNRA strain PheN6.</title>
        <authorList>
            <person name="Zhang Z."/>
        </authorList>
    </citation>
    <scope>NUCLEOTIDE SEQUENCE [LARGE SCALE GENOMIC DNA]</scope>
    <source>
        <strain evidence="2 3">PheN6</strain>
    </source>
</reference>
<feature type="transmembrane region" description="Helical" evidence="1">
    <location>
        <begin position="165"/>
        <end position="187"/>
    </location>
</feature>
<protein>
    <submittedName>
        <fullName evidence="2">Uncharacterized protein</fullName>
    </submittedName>
</protein>
<feature type="transmembrane region" description="Helical" evidence="1">
    <location>
        <begin position="133"/>
        <end position="153"/>
    </location>
</feature>
<organism evidence="2 3">
    <name type="scientific">Intrasporangium calvum</name>
    <dbReference type="NCBI Taxonomy" id="53358"/>
    <lineage>
        <taxon>Bacteria</taxon>
        <taxon>Bacillati</taxon>
        <taxon>Actinomycetota</taxon>
        <taxon>Actinomycetes</taxon>
        <taxon>Micrococcales</taxon>
        <taxon>Intrasporangiaceae</taxon>
        <taxon>Intrasporangium</taxon>
    </lineage>
</organism>
<accession>A0ABT5GJ74</accession>
<feature type="transmembrane region" description="Helical" evidence="1">
    <location>
        <begin position="45"/>
        <end position="68"/>
    </location>
</feature>
<keyword evidence="1" id="KW-0472">Membrane</keyword>
<comment type="caution">
    <text evidence="2">The sequence shown here is derived from an EMBL/GenBank/DDBJ whole genome shotgun (WGS) entry which is preliminary data.</text>
</comment>
<proteinExistence type="predicted"/>
<feature type="transmembrane region" description="Helical" evidence="1">
    <location>
        <begin position="80"/>
        <end position="113"/>
    </location>
</feature>
<feature type="transmembrane region" description="Helical" evidence="1">
    <location>
        <begin position="294"/>
        <end position="313"/>
    </location>
</feature>
<evidence type="ECO:0000313" key="2">
    <source>
        <dbReference type="EMBL" id="MDC5698207.1"/>
    </source>
</evidence>
<keyword evidence="1" id="KW-0812">Transmembrane</keyword>
<gene>
    <name evidence="2" type="ORF">OO014_13150</name>
</gene>
<name>A0ABT5GJ74_9MICO</name>
<feature type="transmembrane region" description="Helical" evidence="1">
    <location>
        <begin position="248"/>
        <end position="274"/>
    </location>
</feature>
<feature type="transmembrane region" description="Helical" evidence="1">
    <location>
        <begin position="207"/>
        <end position="227"/>
    </location>
</feature>
<keyword evidence="3" id="KW-1185">Reference proteome</keyword>
<dbReference type="EMBL" id="JAPFQL010000057">
    <property type="protein sequence ID" value="MDC5698207.1"/>
    <property type="molecule type" value="Genomic_DNA"/>
</dbReference>
<dbReference type="RefSeq" id="WP_272462780.1">
    <property type="nucleotide sequence ID" value="NZ_JAPFQL010000057.1"/>
</dbReference>